<dbReference type="EMBL" id="KB740879">
    <property type="protein sequence ID" value="ENN78518.1"/>
    <property type="molecule type" value="Genomic_DNA"/>
</dbReference>
<evidence type="ECO:0000313" key="1">
    <source>
        <dbReference type="EMBL" id="ENN78518.1"/>
    </source>
</evidence>
<gene>
    <name evidence="1" type="ORF">YQE_05011</name>
</gene>
<organism evidence="1">
    <name type="scientific">Dendroctonus ponderosae</name>
    <name type="common">Mountain pine beetle</name>
    <dbReference type="NCBI Taxonomy" id="77166"/>
    <lineage>
        <taxon>Eukaryota</taxon>
        <taxon>Metazoa</taxon>
        <taxon>Ecdysozoa</taxon>
        <taxon>Arthropoda</taxon>
        <taxon>Hexapoda</taxon>
        <taxon>Insecta</taxon>
        <taxon>Pterygota</taxon>
        <taxon>Neoptera</taxon>
        <taxon>Endopterygota</taxon>
        <taxon>Coleoptera</taxon>
        <taxon>Polyphaga</taxon>
        <taxon>Cucujiformia</taxon>
        <taxon>Curculionidae</taxon>
        <taxon>Scolytinae</taxon>
        <taxon>Dendroctonus</taxon>
    </lineage>
</organism>
<accession>N6TKR1</accession>
<dbReference type="HOGENOM" id="CLU_2742652_0_0_1"/>
<proteinExistence type="predicted"/>
<sequence length="71" mass="7992">MERKIPMSSAERPLQSRLPIYKTNTQELLPNTQEGASALCGRRGHKAFVPTRPPYQTLQVSIGLKRGSRNE</sequence>
<dbReference type="AlphaFoldDB" id="N6TKR1"/>
<name>N6TKR1_DENPD</name>
<feature type="non-terminal residue" evidence="1">
    <location>
        <position position="1"/>
    </location>
</feature>
<protein>
    <submittedName>
        <fullName evidence="1">Uncharacterized protein</fullName>
    </submittedName>
</protein>
<reference evidence="1" key="1">
    <citation type="journal article" date="2013" name="Genome Biol.">
        <title>Draft genome of the mountain pine beetle, Dendroctonus ponderosae Hopkins, a major forest pest.</title>
        <authorList>
            <person name="Keeling C.I."/>
            <person name="Yuen M.M."/>
            <person name="Liao N.Y."/>
            <person name="Docking T.R."/>
            <person name="Chan S.K."/>
            <person name="Taylor G.A."/>
            <person name="Palmquist D.L."/>
            <person name="Jackman S.D."/>
            <person name="Nguyen A."/>
            <person name="Li M."/>
            <person name="Henderson H."/>
            <person name="Janes J.K."/>
            <person name="Zhao Y."/>
            <person name="Pandoh P."/>
            <person name="Moore R."/>
            <person name="Sperling F.A."/>
            <person name="Huber D.P."/>
            <person name="Birol I."/>
            <person name="Jones S.J."/>
            <person name="Bohlmann J."/>
        </authorList>
    </citation>
    <scope>NUCLEOTIDE SEQUENCE</scope>
</reference>